<feature type="disulfide bond" evidence="15">
    <location>
        <begin position="467"/>
        <end position="504"/>
    </location>
</feature>
<evidence type="ECO:0000256" key="19">
    <source>
        <dbReference type="SAM" id="SignalP"/>
    </source>
</evidence>
<protein>
    <recommendedName>
        <fullName evidence="16">Integrin beta</fullName>
    </recommendedName>
</protein>
<feature type="disulfide bond" evidence="15">
    <location>
        <begin position="538"/>
        <end position="543"/>
    </location>
</feature>
<keyword evidence="10 18" id="KW-1133">Transmembrane helix</keyword>
<dbReference type="InterPro" id="IPR057243">
    <property type="entry name" value="Integrin_I-EGF_CS"/>
</dbReference>
<dbReference type="GO" id="GO:0016477">
    <property type="term" value="P:cell migration"/>
    <property type="evidence" value="ECO:0007669"/>
    <property type="project" value="TreeGrafter"/>
</dbReference>
<dbReference type="Pfam" id="PF07974">
    <property type="entry name" value="EGF_2"/>
    <property type="match status" value="1"/>
</dbReference>
<proteinExistence type="evidence at transcript level"/>
<keyword evidence="11 16" id="KW-0401">Integrin</keyword>
<feature type="disulfide bond" evidence="15">
    <location>
        <begin position="472"/>
        <end position="482"/>
    </location>
</feature>
<feature type="disulfide bond" evidence="15">
    <location>
        <begin position="48"/>
        <end position="64"/>
    </location>
</feature>
<dbReference type="Gene3D" id="1.20.5.100">
    <property type="entry name" value="Cytochrome c1, transmembrane anchor, C-terminal"/>
    <property type="match status" value="1"/>
</dbReference>
<keyword evidence="7 19" id="KW-0732">Signal</keyword>
<dbReference type="OrthoDB" id="5955754at2759"/>
<dbReference type="AlphaFoldDB" id="T2MHW4"/>
<feature type="disulfide bond" evidence="15">
    <location>
        <begin position="628"/>
        <end position="637"/>
    </location>
</feature>
<evidence type="ECO:0000313" key="21">
    <source>
        <dbReference type="EMBL" id="CDG71502.1"/>
    </source>
</evidence>
<dbReference type="Pfam" id="PF08725">
    <property type="entry name" value="Integrin_b_cyt"/>
    <property type="match status" value="1"/>
</dbReference>
<comment type="subcellular location">
    <subcellularLocation>
        <location evidence="1 16">Cell membrane</location>
        <topology evidence="1 16">Single-pass type I membrane protein</topology>
    </subcellularLocation>
</comment>
<feature type="disulfide bond" evidence="15">
    <location>
        <begin position="654"/>
        <end position="682"/>
    </location>
</feature>
<dbReference type="PANTHER" id="PTHR10082">
    <property type="entry name" value="INTEGRIN BETA SUBUNIT"/>
    <property type="match status" value="1"/>
</dbReference>
<keyword evidence="13 15" id="KW-1015">Disulfide bond</keyword>
<evidence type="ECO:0000256" key="11">
    <source>
        <dbReference type="ARBA" id="ARBA00023037"/>
    </source>
</evidence>
<feature type="disulfide bond" evidence="15">
    <location>
        <begin position="242"/>
        <end position="285"/>
    </location>
</feature>
<feature type="disulfide bond" evidence="15">
    <location>
        <begin position="560"/>
        <end position="565"/>
    </location>
</feature>
<evidence type="ECO:0000256" key="9">
    <source>
        <dbReference type="ARBA" id="ARBA00022889"/>
    </source>
</evidence>
<evidence type="ECO:0000256" key="16">
    <source>
        <dbReference type="RuleBase" id="RU000633"/>
    </source>
</evidence>
<dbReference type="GO" id="GO:0008305">
    <property type="term" value="C:integrin complex"/>
    <property type="evidence" value="ECO:0007669"/>
    <property type="project" value="TreeGrafter"/>
</dbReference>
<dbReference type="PIRSF" id="PIRSF002512">
    <property type="entry name" value="Integrin_B"/>
    <property type="match status" value="1"/>
</dbReference>
<dbReference type="SUPFAM" id="SSF53300">
    <property type="entry name" value="vWA-like"/>
    <property type="match status" value="1"/>
</dbReference>
<dbReference type="Pfam" id="PF23105">
    <property type="entry name" value="EGF_integrin"/>
    <property type="match status" value="1"/>
</dbReference>
<dbReference type="InterPro" id="IPR032695">
    <property type="entry name" value="Integrin_dom_sf"/>
</dbReference>
<comment type="similarity">
    <text evidence="2 16">Belongs to the integrin beta chain family.</text>
</comment>
<dbReference type="InterPro" id="IPR013111">
    <property type="entry name" value="EGF_extracell"/>
</dbReference>
<dbReference type="SUPFAM" id="SSF69687">
    <property type="entry name" value="Integrin beta tail domain"/>
    <property type="match status" value="1"/>
</dbReference>
<keyword evidence="5" id="KW-0597">Phosphoprotein</keyword>
<dbReference type="SMART" id="SM01242">
    <property type="entry name" value="Integrin_B_tail"/>
    <property type="match status" value="1"/>
</dbReference>
<dbReference type="GO" id="GO:0098609">
    <property type="term" value="P:cell-cell adhesion"/>
    <property type="evidence" value="ECO:0007669"/>
    <property type="project" value="TreeGrafter"/>
</dbReference>
<feature type="domain" description="VWFA" evidence="20">
    <location>
        <begin position="129"/>
        <end position="264"/>
    </location>
</feature>
<dbReference type="GO" id="GO:0009986">
    <property type="term" value="C:cell surface"/>
    <property type="evidence" value="ECO:0007669"/>
    <property type="project" value="TreeGrafter"/>
</dbReference>
<feature type="transmembrane region" description="Helical" evidence="18">
    <location>
        <begin position="713"/>
        <end position="735"/>
    </location>
</feature>
<feature type="disulfide bond" evidence="15">
    <location>
        <begin position="517"/>
        <end position="536"/>
    </location>
</feature>
<keyword evidence="9 16" id="KW-0130">Cell adhesion</keyword>
<dbReference type="InterPro" id="IPR057073">
    <property type="entry name" value="EGF_integrin_2"/>
</dbReference>
<gene>
    <name evidence="21" type="primary">ITGB1</name>
</gene>
<dbReference type="InterPro" id="IPR015812">
    <property type="entry name" value="Integrin_bsu"/>
</dbReference>
<dbReference type="PROSITE" id="PS00243">
    <property type="entry name" value="I_EGF_1"/>
    <property type="match status" value="1"/>
</dbReference>
<evidence type="ECO:0000256" key="1">
    <source>
        <dbReference type="ARBA" id="ARBA00004251"/>
    </source>
</evidence>
<evidence type="ECO:0000256" key="8">
    <source>
        <dbReference type="ARBA" id="ARBA00022737"/>
    </source>
</evidence>
<dbReference type="GO" id="GO:0005178">
    <property type="term" value="F:integrin binding"/>
    <property type="evidence" value="ECO:0007669"/>
    <property type="project" value="TreeGrafter"/>
</dbReference>
<dbReference type="Gene3D" id="3.40.50.410">
    <property type="entry name" value="von Willebrand factor, type A domain"/>
    <property type="match status" value="1"/>
</dbReference>
<dbReference type="Pfam" id="PF00362">
    <property type="entry name" value="Integrin_beta"/>
    <property type="match status" value="1"/>
</dbReference>
<evidence type="ECO:0000256" key="6">
    <source>
        <dbReference type="ARBA" id="ARBA00022692"/>
    </source>
</evidence>
<dbReference type="InterPro" id="IPR012896">
    <property type="entry name" value="Integrin_bsu_tail"/>
</dbReference>
<keyword evidence="6 16" id="KW-0812">Transmembrane</keyword>
<feature type="region of interest" description="Disordered" evidence="17">
    <location>
        <begin position="771"/>
        <end position="792"/>
    </location>
</feature>
<dbReference type="InterPro" id="IPR014836">
    <property type="entry name" value="Integrin_bsu_cyt_dom"/>
</dbReference>
<dbReference type="InterPro" id="IPR002369">
    <property type="entry name" value="Integrin_bsu_VWA"/>
</dbReference>
<keyword evidence="3" id="KW-1003">Cell membrane</keyword>
<evidence type="ECO:0000259" key="20">
    <source>
        <dbReference type="PROSITE" id="PS50234"/>
    </source>
</evidence>
<feature type="disulfide bond" evidence="15">
    <location>
        <begin position="601"/>
        <end position="606"/>
    </location>
</feature>
<feature type="compositionally biased region" description="Polar residues" evidence="17">
    <location>
        <begin position="771"/>
        <end position="785"/>
    </location>
</feature>
<dbReference type="PANTHER" id="PTHR10082:SF60">
    <property type="entry name" value="INTEGRIN BETA-PS"/>
    <property type="match status" value="1"/>
</dbReference>
<evidence type="ECO:0000256" key="5">
    <source>
        <dbReference type="ARBA" id="ARBA00022553"/>
    </source>
</evidence>
<dbReference type="SUPFAM" id="SSF57196">
    <property type="entry name" value="EGF/Laminin"/>
    <property type="match status" value="2"/>
</dbReference>
<feature type="non-terminal residue" evidence="21">
    <location>
        <position position="1"/>
    </location>
</feature>
<dbReference type="Pfam" id="PF07965">
    <property type="entry name" value="Integrin_B_tail"/>
    <property type="match status" value="1"/>
</dbReference>
<evidence type="ECO:0000256" key="18">
    <source>
        <dbReference type="SAM" id="Phobius"/>
    </source>
</evidence>
<dbReference type="GO" id="GO:0007160">
    <property type="term" value="P:cell-matrix adhesion"/>
    <property type="evidence" value="ECO:0007669"/>
    <property type="project" value="TreeGrafter"/>
</dbReference>
<dbReference type="FunFam" id="2.10.25.10:FF:000036">
    <property type="entry name" value="Integrin beta"/>
    <property type="match status" value="1"/>
</dbReference>
<feature type="disulfide bond" evidence="15">
    <location>
        <begin position="34"/>
        <end position="45"/>
    </location>
</feature>
<feature type="disulfide bond" evidence="15">
    <location>
        <begin position="567"/>
        <end position="576"/>
    </location>
</feature>
<keyword evidence="4" id="KW-0245">EGF-like domain</keyword>
<dbReference type="PROSITE" id="PS50234">
    <property type="entry name" value="VWFA"/>
    <property type="match status" value="1"/>
</dbReference>
<organism evidence="21">
    <name type="scientific">Hydra vulgaris</name>
    <name type="common">Hydra</name>
    <name type="synonym">Hydra attenuata</name>
    <dbReference type="NCBI Taxonomy" id="6087"/>
    <lineage>
        <taxon>Eukaryota</taxon>
        <taxon>Metazoa</taxon>
        <taxon>Cnidaria</taxon>
        <taxon>Hydrozoa</taxon>
        <taxon>Hydroidolina</taxon>
        <taxon>Anthoathecata</taxon>
        <taxon>Aplanulata</taxon>
        <taxon>Hydridae</taxon>
        <taxon>Hydra</taxon>
    </lineage>
</organism>
<feature type="disulfide bond" evidence="15">
    <location>
        <begin position="510"/>
        <end position="515"/>
    </location>
</feature>
<evidence type="ECO:0000256" key="4">
    <source>
        <dbReference type="ARBA" id="ARBA00022536"/>
    </source>
</evidence>
<dbReference type="InterPro" id="IPR036349">
    <property type="entry name" value="Integrin_bsu_tail_dom_sf"/>
</dbReference>
<dbReference type="EMBL" id="HAAD01005270">
    <property type="protein sequence ID" value="CDG71502.1"/>
    <property type="molecule type" value="mRNA"/>
</dbReference>
<feature type="disulfide bond" evidence="15">
    <location>
        <begin position="603"/>
        <end position="650"/>
    </location>
</feature>
<dbReference type="FunFam" id="1.20.5.100:FF:000002">
    <property type="entry name" value="Integrin beta"/>
    <property type="match status" value="1"/>
</dbReference>
<feature type="disulfide bond" evidence="15">
    <location>
        <begin position="512"/>
        <end position="552"/>
    </location>
</feature>
<feature type="disulfide bond" evidence="15">
    <location>
        <begin position="484"/>
        <end position="495"/>
    </location>
</feature>
<evidence type="ECO:0000256" key="2">
    <source>
        <dbReference type="ARBA" id="ARBA00007449"/>
    </source>
</evidence>
<sequence length="792" mass="88318">AMDVLSFLYFIFVLQLWYVEIKGNFNDCQTKEDCGACIKSVSPQCAWCEDIFYNYTLKNFYKKCDLLENHEKQKCIKITNPPSSSKIEKAAQLEGETRVSPQAITVKLRPGQPVSVDIEVKTPKNFPIDLYYLMDMSTSMKEDLANIQTLGEALANELDQVTENFRLGFGLFVDKDIGPYTWFWNEKIRSDTSVQQTFSFKNRLPLNENKALFGEAVKNTKISYNVDSPEGSLEALLQVVVCEKEIGWRNKKKARRIVILTTDGTFHFSGDGLLGGFVLPSDGKCHLENNDYIGWNKFDYPSLSQIRALMVENEIVPIFATTGNTDLYNKVANFFGQASGAVAARLNNDSSNVVPLIKEAYLKIAQIVNIRADPPKGVDIKFRAKCSKGKLTLDQSFCNDVDIGEQVTFSAEMKTSDCSNAEKDLDFLIKTSFDDVSVKLQVICECPCGNTSIQNSEQCSKRGNLSCGICFCDKEKFAGRFCQCTLEEANNQTLCRVPNVESVCSGKGDCECGECICNKGMLNEFGEIDHIYGDQCQCSNTTCGRSNGGKLCGGPDRGMCDCGKCLCNANWQGNACEEQCDKGTSMCMNNDGVECSGKGTCKCNNCVCNAGYIGDLCQECVSNCPDACQDFRECVKCKVFDTSDLNKEQCELECAKWNISSFKLQDKVPEVRRCIVRDEDDCSFVFSYNKNNITGEIELLVQRERICPAEPDILAIILGVIAGIVGIGLALLLIWKLLATIQDRREFARFDKETKNAKWNTGENPIFKQATSTFQNPMYGNQPQETPEEHVS</sequence>
<dbReference type="InterPro" id="IPR002035">
    <property type="entry name" value="VWF_A"/>
</dbReference>
<evidence type="ECO:0000256" key="7">
    <source>
        <dbReference type="ARBA" id="ARBA00022729"/>
    </source>
</evidence>
<dbReference type="GO" id="GO:0005925">
    <property type="term" value="C:focal adhesion"/>
    <property type="evidence" value="ECO:0007669"/>
    <property type="project" value="TreeGrafter"/>
</dbReference>
<dbReference type="SUPFAM" id="SSF69179">
    <property type="entry name" value="Integrin domains"/>
    <property type="match status" value="1"/>
</dbReference>
<dbReference type="Gene3D" id="4.10.1240.30">
    <property type="match status" value="1"/>
</dbReference>
<evidence type="ECO:0000256" key="15">
    <source>
        <dbReference type="PIRSR" id="PIRSR002512-1"/>
    </source>
</evidence>
<dbReference type="Gene3D" id="2.10.25.10">
    <property type="entry name" value="Laminin"/>
    <property type="match status" value="3"/>
</dbReference>
<dbReference type="GO" id="GO:0033627">
    <property type="term" value="P:cell adhesion mediated by integrin"/>
    <property type="evidence" value="ECO:0007669"/>
    <property type="project" value="TreeGrafter"/>
</dbReference>
<evidence type="ECO:0000256" key="13">
    <source>
        <dbReference type="ARBA" id="ARBA00023157"/>
    </source>
</evidence>
<feature type="disulfide bond" evidence="15">
    <location>
        <begin position="444"/>
        <end position="448"/>
    </location>
</feature>
<feature type="disulfide bond" evidence="15">
    <location>
        <begin position="386"/>
        <end position="398"/>
    </location>
</feature>
<dbReference type="SMART" id="SM00187">
    <property type="entry name" value="INB"/>
    <property type="match status" value="1"/>
</dbReference>
<dbReference type="InterPro" id="IPR036465">
    <property type="entry name" value="vWFA_dom_sf"/>
</dbReference>
<evidence type="ECO:0000256" key="14">
    <source>
        <dbReference type="ARBA" id="ARBA00023180"/>
    </source>
</evidence>
<feature type="disulfide bond" evidence="15">
    <location>
        <begin position="37"/>
        <end position="75"/>
    </location>
</feature>
<evidence type="ECO:0000256" key="3">
    <source>
        <dbReference type="ARBA" id="ARBA00022475"/>
    </source>
</evidence>
<evidence type="ECO:0000256" key="17">
    <source>
        <dbReference type="SAM" id="MobiDB-lite"/>
    </source>
</evidence>
<feature type="disulfide bond" evidence="15">
    <location>
        <begin position="634"/>
        <end position="707"/>
    </location>
</feature>
<feature type="disulfide bond" evidence="15">
    <location>
        <begin position="608"/>
        <end position="617"/>
    </location>
</feature>
<feature type="disulfide bond" evidence="15">
    <location>
        <begin position="562"/>
        <end position="595"/>
    </location>
</feature>
<accession>T2MHW4</accession>
<keyword evidence="8" id="KW-0677">Repeat</keyword>
<evidence type="ECO:0000256" key="12">
    <source>
        <dbReference type="ARBA" id="ARBA00023136"/>
    </source>
</evidence>
<reference evidence="21" key="1">
    <citation type="journal article" date="2013" name="Genome Biol. Evol.">
        <title>Punctuated emergences of genetic and phenotypic innovations in eumetazoan, bilaterian, euteleostome, and hominidae ancestors.</title>
        <authorList>
            <person name="Wenger Y."/>
            <person name="Galliot B."/>
        </authorList>
    </citation>
    <scope>NUCLEOTIDE SEQUENCE</scope>
    <source>
        <tissue evidence="21">Whole animals</tissue>
    </source>
</reference>
<dbReference type="GO" id="GO:0007229">
    <property type="term" value="P:integrin-mediated signaling pathway"/>
    <property type="evidence" value="ECO:0007669"/>
    <property type="project" value="UniProtKB-KW"/>
</dbReference>
<keyword evidence="14" id="KW-0325">Glycoprotein</keyword>
<feature type="disulfide bond" evidence="15">
    <location>
        <begin position="620"/>
        <end position="624"/>
    </location>
</feature>
<name>T2MHW4_HYDVU</name>
<keyword evidence="12 18" id="KW-0472">Membrane</keyword>
<dbReference type="SUPFAM" id="SSF103575">
    <property type="entry name" value="Plexin repeat"/>
    <property type="match status" value="1"/>
</dbReference>
<dbReference type="PROSITE" id="PS52047">
    <property type="entry name" value="I_EGF_2"/>
    <property type="match status" value="1"/>
</dbReference>
<feature type="chain" id="PRO_5004592081" description="Integrin beta" evidence="19">
    <location>
        <begin position="24"/>
        <end position="792"/>
    </location>
</feature>
<evidence type="ECO:0000256" key="10">
    <source>
        <dbReference type="ARBA" id="ARBA00022989"/>
    </source>
</evidence>
<feature type="signal peptide" evidence="19">
    <location>
        <begin position="1"/>
        <end position="23"/>
    </location>
</feature>
<dbReference type="Gene3D" id="2.60.40.1510">
    <property type="entry name" value="ntegrin, alpha v. Chain A, domain 3"/>
    <property type="match status" value="1"/>
</dbReference>
<dbReference type="FunFam" id="3.40.50.410:FF:000002">
    <property type="entry name" value="Integrin beta"/>
    <property type="match status" value="1"/>
</dbReference>
<dbReference type="SMART" id="SM01241">
    <property type="entry name" value="Integrin_b_cyt"/>
    <property type="match status" value="1"/>
</dbReference>
<dbReference type="PRINTS" id="PR01186">
    <property type="entry name" value="INTEGRINB"/>
</dbReference>